<feature type="domain" description="C2H2-type" evidence="8">
    <location>
        <begin position="145"/>
        <end position="172"/>
    </location>
</feature>
<gene>
    <name evidence="9" type="ORF">ANN_20765</name>
</gene>
<dbReference type="PROSITE" id="PS00028">
    <property type="entry name" value="ZINC_FINGER_C2H2_1"/>
    <property type="match status" value="7"/>
</dbReference>
<keyword evidence="6" id="KW-0539">Nucleus</keyword>
<dbReference type="InterPro" id="IPR036236">
    <property type="entry name" value="Znf_C2H2_sf"/>
</dbReference>
<keyword evidence="2" id="KW-0479">Metal-binding</keyword>
<dbReference type="PROSITE" id="PS50157">
    <property type="entry name" value="ZINC_FINGER_C2H2_2"/>
    <property type="match status" value="7"/>
</dbReference>
<evidence type="ECO:0000313" key="9">
    <source>
        <dbReference type="EMBL" id="KAJ4432149.1"/>
    </source>
</evidence>
<dbReference type="SUPFAM" id="SSF57667">
    <property type="entry name" value="beta-beta-alpha zinc fingers"/>
    <property type="match status" value="4"/>
</dbReference>
<comment type="subcellular location">
    <subcellularLocation>
        <location evidence="1">Nucleus</location>
    </subcellularLocation>
</comment>
<accession>A0ABQ8SDJ8</accession>
<proteinExistence type="predicted"/>
<sequence length="359" mass="40942">MVPLWGSSPCFLYGEHYRISYRKHYVIRKLDSTKFEGIIILLNHLALELWSRLSDVMRHFLSTTMDEIKTEPSSDGESSFGYSFCSQEFRRPIEFAEVKSEALEDDGEWELPFVKQESNNQTQAGKLAVRTEEKAVLAQNTVESFCCEICCQELSSDIDLVKHRSTHYPDKPFVCEICGKGFSLKRHLRCHKHIHTGEKPYKCKICGRGFSWSANLLAHGRTHSGEKPFNCEYCGRGFTESGHLVRHRRSHTGEKPFKCKICGKEFTWSANLVTHGRTHSGEKPFKCETCGKGFVQSAHLIGHMRTHTGEKPFKCEMCGTEFSQSSHLLDHVRRHTEKSLLIVNVAARNLPGVEVSLNI</sequence>
<dbReference type="EMBL" id="JAJSOF020000029">
    <property type="protein sequence ID" value="KAJ4432149.1"/>
    <property type="molecule type" value="Genomic_DNA"/>
</dbReference>
<evidence type="ECO:0000256" key="3">
    <source>
        <dbReference type="ARBA" id="ARBA00022737"/>
    </source>
</evidence>
<evidence type="ECO:0000256" key="5">
    <source>
        <dbReference type="ARBA" id="ARBA00022833"/>
    </source>
</evidence>
<keyword evidence="4 7" id="KW-0863">Zinc-finger</keyword>
<keyword evidence="10" id="KW-1185">Reference proteome</keyword>
<dbReference type="Proteomes" id="UP001148838">
    <property type="component" value="Unassembled WGS sequence"/>
</dbReference>
<evidence type="ECO:0000256" key="2">
    <source>
        <dbReference type="ARBA" id="ARBA00022723"/>
    </source>
</evidence>
<feature type="domain" description="C2H2-type" evidence="8">
    <location>
        <begin position="285"/>
        <end position="312"/>
    </location>
</feature>
<dbReference type="SMART" id="SM00355">
    <property type="entry name" value="ZnF_C2H2"/>
    <property type="match status" value="7"/>
</dbReference>
<evidence type="ECO:0000256" key="6">
    <source>
        <dbReference type="ARBA" id="ARBA00023242"/>
    </source>
</evidence>
<dbReference type="InterPro" id="IPR013087">
    <property type="entry name" value="Znf_C2H2_type"/>
</dbReference>
<feature type="domain" description="C2H2-type" evidence="8">
    <location>
        <begin position="229"/>
        <end position="256"/>
    </location>
</feature>
<feature type="domain" description="C2H2-type" evidence="8">
    <location>
        <begin position="257"/>
        <end position="284"/>
    </location>
</feature>
<organism evidence="9 10">
    <name type="scientific">Periplaneta americana</name>
    <name type="common">American cockroach</name>
    <name type="synonym">Blatta americana</name>
    <dbReference type="NCBI Taxonomy" id="6978"/>
    <lineage>
        <taxon>Eukaryota</taxon>
        <taxon>Metazoa</taxon>
        <taxon>Ecdysozoa</taxon>
        <taxon>Arthropoda</taxon>
        <taxon>Hexapoda</taxon>
        <taxon>Insecta</taxon>
        <taxon>Pterygota</taxon>
        <taxon>Neoptera</taxon>
        <taxon>Polyneoptera</taxon>
        <taxon>Dictyoptera</taxon>
        <taxon>Blattodea</taxon>
        <taxon>Blattoidea</taxon>
        <taxon>Blattidae</taxon>
        <taxon>Blattinae</taxon>
        <taxon>Periplaneta</taxon>
    </lineage>
</organism>
<protein>
    <recommendedName>
        <fullName evidence="8">C2H2-type domain-containing protein</fullName>
    </recommendedName>
</protein>
<dbReference type="PANTHER" id="PTHR23226:SF416">
    <property type="entry name" value="FI01424P"/>
    <property type="match status" value="1"/>
</dbReference>
<dbReference type="PANTHER" id="PTHR23226">
    <property type="entry name" value="ZINC FINGER AND SCAN DOMAIN-CONTAINING"/>
    <property type="match status" value="1"/>
</dbReference>
<reference evidence="9 10" key="1">
    <citation type="journal article" date="2022" name="Allergy">
        <title>Genome assembly and annotation of Periplaneta americana reveal a comprehensive cockroach allergen profile.</title>
        <authorList>
            <person name="Wang L."/>
            <person name="Xiong Q."/>
            <person name="Saelim N."/>
            <person name="Wang L."/>
            <person name="Nong W."/>
            <person name="Wan A.T."/>
            <person name="Shi M."/>
            <person name="Liu X."/>
            <person name="Cao Q."/>
            <person name="Hui J.H.L."/>
            <person name="Sookrung N."/>
            <person name="Leung T.F."/>
            <person name="Tungtrongchitr A."/>
            <person name="Tsui S.K.W."/>
        </authorList>
    </citation>
    <scope>NUCLEOTIDE SEQUENCE [LARGE SCALE GENOMIC DNA]</scope>
    <source>
        <strain evidence="9">PWHHKU_190912</strain>
    </source>
</reference>
<dbReference type="Gene3D" id="3.30.160.60">
    <property type="entry name" value="Classic Zinc Finger"/>
    <property type="match status" value="6"/>
</dbReference>
<evidence type="ECO:0000259" key="8">
    <source>
        <dbReference type="PROSITE" id="PS50157"/>
    </source>
</evidence>
<evidence type="ECO:0000256" key="1">
    <source>
        <dbReference type="ARBA" id="ARBA00004123"/>
    </source>
</evidence>
<feature type="domain" description="C2H2-type" evidence="8">
    <location>
        <begin position="313"/>
        <end position="340"/>
    </location>
</feature>
<comment type="caution">
    <text evidence="9">The sequence shown here is derived from an EMBL/GenBank/DDBJ whole genome shotgun (WGS) entry which is preliminary data.</text>
</comment>
<evidence type="ECO:0000313" key="10">
    <source>
        <dbReference type="Proteomes" id="UP001148838"/>
    </source>
</evidence>
<name>A0ABQ8SDJ8_PERAM</name>
<feature type="domain" description="C2H2-type" evidence="8">
    <location>
        <begin position="173"/>
        <end position="200"/>
    </location>
</feature>
<keyword evidence="5" id="KW-0862">Zinc</keyword>
<evidence type="ECO:0000256" key="7">
    <source>
        <dbReference type="PROSITE-ProRule" id="PRU00042"/>
    </source>
</evidence>
<keyword evidence="3" id="KW-0677">Repeat</keyword>
<dbReference type="Pfam" id="PF00096">
    <property type="entry name" value="zf-C2H2"/>
    <property type="match status" value="5"/>
</dbReference>
<feature type="domain" description="C2H2-type" evidence="8">
    <location>
        <begin position="201"/>
        <end position="228"/>
    </location>
</feature>
<evidence type="ECO:0000256" key="4">
    <source>
        <dbReference type="ARBA" id="ARBA00022771"/>
    </source>
</evidence>